<dbReference type="OrthoDB" id="9807264at2"/>
<organism evidence="4 5">
    <name type="scientific">Paracoccus tegillarcae</name>
    <dbReference type="NCBI Taxonomy" id="1529068"/>
    <lineage>
        <taxon>Bacteria</taxon>
        <taxon>Pseudomonadati</taxon>
        <taxon>Pseudomonadota</taxon>
        <taxon>Alphaproteobacteria</taxon>
        <taxon>Rhodobacterales</taxon>
        <taxon>Paracoccaceae</taxon>
        <taxon>Paracoccus</taxon>
    </lineage>
</organism>
<dbReference type="Gene3D" id="1.10.150.250">
    <property type="entry name" value="Flavinator of succinate dehydrogenase"/>
    <property type="match status" value="1"/>
</dbReference>
<gene>
    <name evidence="4" type="ORF">CUV01_13865</name>
</gene>
<keyword evidence="5" id="KW-1185">Reference proteome</keyword>
<comment type="similarity">
    <text evidence="1">Belongs to the SdhE FAD assembly factor family.</text>
</comment>
<dbReference type="PANTHER" id="PTHR12469">
    <property type="entry name" value="PROTEIN EMI5 HOMOLOG, MITOCHONDRIAL"/>
    <property type="match status" value="1"/>
</dbReference>
<keyword evidence="3" id="KW-0143">Chaperone</keyword>
<dbReference type="PANTHER" id="PTHR12469:SF2">
    <property type="entry name" value="SUCCINATE DEHYDROGENASE ASSEMBLY FACTOR 2, MITOCHONDRIAL"/>
    <property type="match status" value="1"/>
</dbReference>
<dbReference type="AlphaFoldDB" id="A0A2K9ELM0"/>
<dbReference type="InterPro" id="IPR005631">
    <property type="entry name" value="SDH"/>
</dbReference>
<dbReference type="KEGG" id="paro:CUV01_13865"/>
<evidence type="ECO:0000256" key="2">
    <source>
        <dbReference type="ARBA" id="ARBA00019418"/>
    </source>
</evidence>
<dbReference type="Proteomes" id="UP000233742">
    <property type="component" value="Chromosome"/>
</dbReference>
<accession>A0A2K9ELM0</accession>
<reference evidence="4 5" key="1">
    <citation type="submission" date="2017-12" db="EMBL/GenBank/DDBJ databases">
        <authorList>
            <person name="Hurst M.R.H."/>
        </authorList>
    </citation>
    <scope>NUCLEOTIDE SEQUENCE [LARGE SCALE GENOMIC DNA]</scope>
    <source>
        <strain evidence="4 5">BM15</strain>
    </source>
</reference>
<sequence length="93" mass="10619">MLEVDDNRLRRLRMRSWRRGMKEMDLILGPFADGPLAALQGDMIAQYEALMGENDQDLYRWITARISGRDEGPEALAPLLDVIARHASDRLHG</sequence>
<evidence type="ECO:0000256" key="1">
    <source>
        <dbReference type="ARBA" id="ARBA00008571"/>
    </source>
</evidence>
<evidence type="ECO:0000256" key="3">
    <source>
        <dbReference type="ARBA" id="ARBA00023186"/>
    </source>
</evidence>
<dbReference type="Pfam" id="PF03937">
    <property type="entry name" value="Sdh5"/>
    <property type="match status" value="1"/>
</dbReference>
<name>A0A2K9ELM0_9RHOB</name>
<proteinExistence type="inferred from homology"/>
<dbReference type="SUPFAM" id="SSF109910">
    <property type="entry name" value="YgfY-like"/>
    <property type="match status" value="1"/>
</dbReference>
<dbReference type="EMBL" id="CP025408">
    <property type="protein sequence ID" value="AUH34327.1"/>
    <property type="molecule type" value="Genomic_DNA"/>
</dbReference>
<dbReference type="GO" id="GO:0006099">
    <property type="term" value="P:tricarboxylic acid cycle"/>
    <property type="evidence" value="ECO:0007669"/>
    <property type="project" value="TreeGrafter"/>
</dbReference>
<dbReference type="RefSeq" id="WP_101460989.1">
    <property type="nucleotide sequence ID" value="NZ_CP025408.1"/>
</dbReference>
<evidence type="ECO:0000313" key="4">
    <source>
        <dbReference type="EMBL" id="AUH34327.1"/>
    </source>
</evidence>
<dbReference type="InterPro" id="IPR036714">
    <property type="entry name" value="SDH_sf"/>
</dbReference>
<protein>
    <recommendedName>
        <fullName evidence="2">FAD assembly factor SdhE</fullName>
    </recommendedName>
</protein>
<evidence type="ECO:0000313" key="5">
    <source>
        <dbReference type="Proteomes" id="UP000233742"/>
    </source>
</evidence>